<keyword evidence="1" id="KW-0732">Signal</keyword>
<dbReference type="Proteomes" id="UP000289775">
    <property type="component" value="Unassembled WGS sequence"/>
</dbReference>
<evidence type="ECO:0000256" key="1">
    <source>
        <dbReference type="SAM" id="SignalP"/>
    </source>
</evidence>
<feature type="signal peptide" evidence="1">
    <location>
        <begin position="1"/>
        <end position="20"/>
    </location>
</feature>
<dbReference type="RefSeq" id="WP_129749938.1">
    <property type="nucleotide sequence ID" value="NZ_JUIW01000002.1"/>
</dbReference>
<dbReference type="OrthoDB" id="9866635at2"/>
<dbReference type="EMBL" id="JUIW01000002">
    <property type="protein sequence ID" value="RYJ45142.1"/>
    <property type="molecule type" value="Genomic_DNA"/>
</dbReference>
<reference evidence="2 3" key="1">
    <citation type="submission" date="2014-12" db="EMBL/GenBank/DDBJ databases">
        <title>Genome sequence of Flavobacterium beibuense RSKm HC5.</title>
        <authorList>
            <person name="Kim J.F."/>
            <person name="Song J.Y."/>
            <person name="Kwak M.-J."/>
            <person name="Lee S.-W."/>
        </authorList>
    </citation>
    <scope>NUCLEOTIDE SEQUENCE [LARGE SCALE GENOMIC DNA]</scope>
    <source>
        <strain evidence="2 3">RSKm HC5</strain>
    </source>
</reference>
<accession>A0A444WHB1</accession>
<evidence type="ECO:0000313" key="3">
    <source>
        <dbReference type="Proteomes" id="UP000289775"/>
    </source>
</evidence>
<dbReference type="AlphaFoldDB" id="A0A444WHB1"/>
<gene>
    <name evidence="2" type="ORF">NU09_0776</name>
</gene>
<evidence type="ECO:0000313" key="2">
    <source>
        <dbReference type="EMBL" id="RYJ45142.1"/>
    </source>
</evidence>
<name>A0A444WHB1_9FLAO</name>
<keyword evidence="3" id="KW-1185">Reference proteome</keyword>
<protein>
    <submittedName>
        <fullName evidence="2">Uncharacterized protein</fullName>
    </submittedName>
</protein>
<comment type="caution">
    <text evidence="2">The sequence shown here is derived from an EMBL/GenBank/DDBJ whole genome shotgun (WGS) entry which is preliminary data.</text>
</comment>
<organism evidence="2 3">
    <name type="scientific">Flavobacterium beibuense</name>
    <dbReference type="NCBI Taxonomy" id="657326"/>
    <lineage>
        <taxon>Bacteria</taxon>
        <taxon>Pseudomonadati</taxon>
        <taxon>Bacteroidota</taxon>
        <taxon>Flavobacteriia</taxon>
        <taxon>Flavobacteriales</taxon>
        <taxon>Flavobacteriaceae</taxon>
        <taxon>Flavobacterium</taxon>
    </lineage>
</organism>
<proteinExistence type="predicted"/>
<feature type="chain" id="PRO_5019473747" evidence="1">
    <location>
        <begin position="21"/>
        <end position="174"/>
    </location>
</feature>
<sequence length="174" mass="20485">MKKIKFFVFLCCFITQLNHAQAFFQTTEEYLDITVKKTQFDRSKILIEDFINIDGFADDVVNNHLFTFYGIAYNDEIFSAAQMENPSCWGQFRDLCQSINVGDSNVNNRKIIDISYLRNIHFDKDKKTVIFIYGSDLTKRNIKKHITPILEQIQKDPSFDYIVLSLDYPMIKKH</sequence>